<gene>
    <name evidence="2" type="ORF">SAMN02745119_02296</name>
</gene>
<evidence type="ECO:0000313" key="3">
    <source>
        <dbReference type="Proteomes" id="UP000190102"/>
    </source>
</evidence>
<dbReference type="InterPro" id="IPR007685">
    <property type="entry name" value="RelA_SpoT"/>
</dbReference>
<dbReference type="InterPro" id="IPR043519">
    <property type="entry name" value="NT_sf"/>
</dbReference>
<evidence type="ECO:0000259" key="1">
    <source>
        <dbReference type="SMART" id="SM00954"/>
    </source>
</evidence>
<dbReference type="PANTHER" id="PTHR41773">
    <property type="entry name" value="GTP PYROPHOSPHATASE-RELATED"/>
    <property type="match status" value="1"/>
</dbReference>
<reference evidence="3" key="1">
    <citation type="submission" date="2017-02" db="EMBL/GenBank/DDBJ databases">
        <authorList>
            <person name="Varghese N."/>
            <person name="Submissions S."/>
        </authorList>
    </citation>
    <scope>NUCLEOTIDE SEQUENCE [LARGE SCALE GENOMIC DNA]</scope>
    <source>
        <strain evidence="3">ATCC BAA-34</strain>
    </source>
</reference>
<keyword evidence="3" id="KW-1185">Reference proteome</keyword>
<dbReference type="Pfam" id="PF04607">
    <property type="entry name" value="RelA_SpoT"/>
    <property type="match status" value="1"/>
</dbReference>
<evidence type="ECO:0000313" key="2">
    <source>
        <dbReference type="EMBL" id="SKA00043.1"/>
    </source>
</evidence>
<feature type="domain" description="RelA/SpoT" evidence="1">
    <location>
        <begin position="44"/>
        <end position="168"/>
    </location>
</feature>
<dbReference type="EMBL" id="FUWR01000012">
    <property type="protein sequence ID" value="SKA00043.1"/>
    <property type="molecule type" value="Genomic_DNA"/>
</dbReference>
<dbReference type="Gene3D" id="3.30.460.10">
    <property type="entry name" value="Beta Polymerase, domain 2"/>
    <property type="match status" value="1"/>
</dbReference>
<dbReference type="Gene3D" id="1.10.287.860">
    <property type="entry name" value="Nucleotidyltransferase"/>
    <property type="match status" value="1"/>
</dbReference>
<dbReference type="PANTHER" id="PTHR41773:SF1">
    <property type="entry name" value="RELA_SPOT DOMAIN-CONTAINING PROTEIN"/>
    <property type="match status" value="1"/>
</dbReference>
<dbReference type="SUPFAM" id="SSF81301">
    <property type="entry name" value="Nucleotidyltransferase"/>
    <property type="match status" value="1"/>
</dbReference>
<accession>A0A1T4Q8F8</accession>
<dbReference type="OrthoDB" id="9789634at2"/>
<proteinExistence type="predicted"/>
<dbReference type="Proteomes" id="UP000190102">
    <property type="component" value="Unassembled WGS sequence"/>
</dbReference>
<dbReference type="GO" id="GO:0015969">
    <property type="term" value="P:guanosine tetraphosphate metabolic process"/>
    <property type="evidence" value="ECO:0007669"/>
    <property type="project" value="InterPro"/>
</dbReference>
<dbReference type="STRING" id="115783.SAMN02745119_02296"/>
<name>A0A1T4Q8F8_9BACT</name>
<dbReference type="SMART" id="SM00954">
    <property type="entry name" value="RelA_SpoT"/>
    <property type="match status" value="1"/>
</dbReference>
<dbReference type="AlphaFoldDB" id="A0A1T4Q8F8"/>
<sequence>MDIQSLRQKYEEMRPRLERLGNNIKAALEQFLEQNEIDVFGVSYRVKDFESFYEKIERKQYKDPFEQDDDLCGIRIIAFYPTDIERIEKIIKDEFIIHDFINKENELNADQFGYRSSHLIVTISEDWLTAPNYRGLKDIRAEIQVRTILMHAWANISHNLSYKSKDQVPPQFLRRIFQLSALFEMADQEFDLLRSHKIEYQQTLVRNAREDSKGFDTSQPLNIDILQAFLDFYFPNRHRELKETEKLLSEMQKLKVTLKDLEKGRVLSADFMNEDEKASFDGKKGHQWAQVGVARHILDLTSDNYWKSRSKDLPEHISELVEKTRKRIKVAKSA</sequence>
<organism evidence="2 3">
    <name type="scientific">Trichlorobacter thiogenes</name>
    <dbReference type="NCBI Taxonomy" id="115783"/>
    <lineage>
        <taxon>Bacteria</taxon>
        <taxon>Pseudomonadati</taxon>
        <taxon>Thermodesulfobacteriota</taxon>
        <taxon>Desulfuromonadia</taxon>
        <taxon>Geobacterales</taxon>
        <taxon>Geobacteraceae</taxon>
        <taxon>Trichlorobacter</taxon>
    </lineage>
</organism>
<dbReference type="RefSeq" id="WP_078790568.1">
    <property type="nucleotide sequence ID" value="NZ_FUWR01000012.1"/>
</dbReference>
<dbReference type="CDD" id="cd05399">
    <property type="entry name" value="NT_Rel-Spo_like"/>
    <property type="match status" value="1"/>
</dbReference>
<protein>
    <submittedName>
        <fullName evidence="2">PpGpp synthetase catalytic domain-containing protein (RelA/SpoT-type nucleotidyltranferase)</fullName>
    </submittedName>
</protein>